<dbReference type="Proteomes" id="UP000688137">
    <property type="component" value="Unassembled WGS sequence"/>
</dbReference>
<gene>
    <name evidence="2" type="ORF">PPRIM_AZ9-3.1.T0100396</name>
</gene>
<accession>A0A8S1JVJ5</accession>
<feature type="compositionally biased region" description="Low complexity" evidence="1">
    <location>
        <begin position="13"/>
        <end position="23"/>
    </location>
</feature>
<protein>
    <submittedName>
        <fullName evidence="2">Uncharacterized protein</fullName>
    </submittedName>
</protein>
<keyword evidence="3" id="KW-1185">Reference proteome</keyword>
<name>A0A8S1JVJ5_PARPR</name>
<dbReference type="EMBL" id="CAJJDM010000007">
    <property type="protein sequence ID" value="CAD8046501.1"/>
    <property type="molecule type" value="Genomic_DNA"/>
</dbReference>
<evidence type="ECO:0000256" key="1">
    <source>
        <dbReference type="SAM" id="MobiDB-lite"/>
    </source>
</evidence>
<proteinExistence type="predicted"/>
<evidence type="ECO:0000313" key="3">
    <source>
        <dbReference type="Proteomes" id="UP000688137"/>
    </source>
</evidence>
<evidence type="ECO:0000313" key="2">
    <source>
        <dbReference type="EMBL" id="CAD8046501.1"/>
    </source>
</evidence>
<sequence>MGCTCSSKKEQSPQKTTKSTQSTSNQLFLLVETKMYKIYRPNQKLQNISNSTILKRRRIKMEIKDLEYSETK</sequence>
<feature type="region of interest" description="Disordered" evidence="1">
    <location>
        <begin position="1"/>
        <end position="23"/>
    </location>
</feature>
<dbReference type="OMA" id="IETKMFK"/>
<organism evidence="2 3">
    <name type="scientific">Paramecium primaurelia</name>
    <dbReference type="NCBI Taxonomy" id="5886"/>
    <lineage>
        <taxon>Eukaryota</taxon>
        <taxon>Sar</taxon>
        <taxon>Alveolata</taxon>
        <taxon>Ciliophora</taxon>
        <taxon>Intramacronucleata</taxon>
        <taxon>Oligohymenophorea</taxon>
        <taxon>Peniculida</taxon>
        <taxon>Parameciidae</taxon>
        <taxon>Paramecium</taxon>
    </lineage>
</organism>
<reference evidence="2" key="1">
    <citation type="submission" date="2021-01" db="EMBL/GenBank/DDBJ databases">
        <authorList>
            <consortium name="Genoscope - CEA"/>
            <person name="William W."/>
        </authorList>
    </citation>
    <scope>NUCLEOTIDE SEQUENCE</scope>
</reference>
<dbReference type="AlphaFoldDB" id="A0A8S1JVJ5"/>
<comment type="caution">
    <text evidence="2">The sequence shown here is derived from an EMBL/GenBank/DDBJ whole genome shotgun (WGS) entry which is preliminary data.</text>
</comment>